<dbReference type="PANTHER" id="PTHR12879">
    <property type="entry name" value="SPHINGOLIPID DELTA 4 DESATURASE/C-4 HYDROXYLASE PROTEIN DES2"/>
    <property type="match status" value="1"/>
</dbReference>
<dbReference type="InterPro" id="IPR005804">
    <property type="entry name" value="FA_desaturase_dom"/>
</dbReference>
<evidence type="ECO:0000313" key="4">
    <source>
        <dbReference type="Proteomes" id="UP000536275"/>
    </source>
</evidence>
<evidence type="ECO:0000256" key="1">
    <source>
        <dbReference type="SAM" id="Phobius"/>
    </source>
</evidence>
<dbReference type="SMART" id="SM01269">
    <property type="entry name" value="Lipid_DES"/>
    <property type="match status" value="1"/>
</dbReference>
<keyword evidence="1" id="KW-1133">Transmembrane helix</keyword>
<accession>A0A8H6BQY3</accession>
<dbReference type="InterPro" id="IPR011990">
    <property type="entry name" value="TPR-like_helical_dom_sf"/>
</dbReference>
<feature type="domain" description="Sphingolipid delta4-desaturase N-terminal" evidence="2">
    <location>
        <begin position="572"/>
        <end position="610"/>
    </location>
</feature>
<dbReference type="EMBL" id="JABWAD010000069">
    <property type="protein sequence ID" value="KAF6060037.1"/>
    <property type="molecule type" value="Genomic_DNA"/>
</dbReference>
<feature type="transmembrane region" description="Helical" evidence="1">
    <location>
        <begin position="640"/>
        <end position="658"/>
    </location>
</feature>
<sequence length="756" mass="88873">MAYTDEIQLYKTKLDDILAKKYIDQSLLVGFTASLQAKFYGWIVADLDRYHHNLGLPFRTIDLFETLWADFHSPIIKFFQHQHAVVFEEINNNLKECQREGKPGSFKVKPVEMRKINDSFIKFIKDVFGFYSKLLKYFVTHYRNSYLPKKFMESFNFTVEKSAVYCADDNFQANVLYLVHREYFRIRSSTDKTFLFPAYSKALQYYHLCIMLLPALNEPYNHIGVIYNLVDEKFTAVYWFLRSQFTRIPDYKLGLANLTKLLQKHWFTTALVDIVKSTPERRFSNTRIMNVYLVCLIGYIYCPEKYKSGPNIVKKISFSKIETDFFKMLDKNFEEEVVLQQLVVAFSFLKLDGQEKLVKFTFRFVERVLGCLKTQESLVILRFLLNVLRENQEFLKVFQSRKKCVVYLCAVLNKYYQEVSHRPTRAYYFWEDVHFRDFSLIKYQFKDFRDDGIFEANDIDVLVGDYAGDRSNENDLRAKAVLVLGKKILGGAEGYEVKEADKLSIKRRDQAVVVPQSLEEIQSLISNQAKELCMDIDQGMQNMVDKLVEDDPIWNSDKTFKFVTPPADSSIEVLNDFYWTDTDEPHVARRKMILQKYPEVTKLTGHEPKTKWYVMGVVLLQLGIAYYLRHTPVFSWKFLTLAYVIGATANQAIFLAIHELSHNLLFRKPLHNKLFAVFANIPIGVPYSASFQPYHQLHHKFLGDMYLDTDLPTEYEGRFLSSMPGKLFFAIFQIFFYALRPMFITQIKFTRWGTLL</sequence>
<dbReference type="GO" id="GO:0042284">
    <property type="term" value="F:sphingolipid delta-4 desaturase activity"/>
    <property type="evidence" value="ECO:0007669"/>
    <property type="project" value="TreeGrafter"/>
</dbReference>
<gene>
    <name evidence="3" type="ORF">FOB64_007018</name>
</gene>
<evidence type="ECO:0000313" key="3">
    <source>
        <dbReference type="EMBL" id="KAF6060037.1"/>
    </source>
</evidence>
<dbReference type="InterPro" id="IPR013866">
    <property type="entry name" value="Sphingolipid_d4-desaturase_N"/>
</dbReference>
<dbReference type="GO" id="GO:0046513">
    <property type="term" value="P:ceramide biosynthetic process"/>
    <property type="evidence" value="ECO:0007669"/>
    <property type="project" value="TreeGrafter"/>
</dbReference>
<evidence type="ECO:0000259" key="2">
    <source>
        <dbReference type="SMART" id="SM01269"/>
    </source>
</evidence>
<comment type="caution">
    <text evidence="3">The sequence shown here is derived from an EMBL/GenBank/DDBJ whole genome shotgun (WGS) entry which is preliminary data.</text>
</comment>
<proteinExistence type="predicted"/>
<dbReference type="PANTHER" id="PTHR12879:SF8">
    <property type="entry name" value="SPHINGOLIPID DELTA(4)-DESATURASE DES1"/>
    <property type="match status" value="1"/>
</dbReference>
<organism evidence="3 4">
    <name type="scientific">Candida albicans</name>
    <name type="common">Yeast</name>
    <dbReference type="NCBI Taxonomy" id="5476"/>
    <lineage>
        <taxon>Eukaryota</taxon>
        <taxon>Fungi</taxon>
        <taxon>Dikarya</taxon>
        <taxon>Ascomycota</taxon>
        <taxon>Saccharomycotina</taxon>
        <taxon>Pichiomycetes</taxon>
        <taxon>Debaryomycetaceae</taxon>
        <taxon>Candida/Lodderomyces clade</taxon>
        <taxon>Candida</taxon>
    </lineage>
</organism>
<dbReference type="InterPro" id="IPR018834">
    <property type="entry name" value="DNA/RNA-bd_Est1-type"/>
</dbReference>
<keyword evidence="1" id="KW-0472">Membrane</keyword>
<dbReference type="Pfam" id="PF00487">
    <property type="entry name" value="FA_desaturase"/>
    <property type="match status" value="1"/>
</dbReference>
<protein>
    <submittedName>
        <fullName evidence="3">Est1 DNA/RNA binding domain family protein</fullName>
    </submittedName>
</protein>
<dbReference type="AlphaFoldDB" id="A0A8H6BQY3"/>
<feature type="transmembrane region" description="Helical" evidence="1">
    <location>
        <begin position="612"/>
        <end position="628"/>
    </location>
</feature>
<dbReference type="InterPro" id="IPR019458">
    <property type="entry name" value="Est1-like_N"/>
</dbReference>
<dbReference type="Pfam" id="PF10374">
    <property type="entry name" value="EST1"/>
    <property type="match status" value="1"/>
</dbReference>
<name>A0A8H6BQY3_CANAX</name>
<reference evidence="3 4" key="1">
    <citation type="submission" date="2020-03" db="EMBL/GenBank/DDBJ databases">
        <title>FDA dAtabase for Regulatory Grade micrObial Sequences (FDA-ARGOS): Supporting development and validation of Infectious Disease Dx tests.</title>
        <authorList>
            <person name="Campos J."/>
            <person name="Goldberg B."/>
            <person name="Tallon L."/>
            <person name="Sadzewicz L."/>
            <person name="Vavikolanu K."/>
            <person name="Mehta A."/>
            <person name="Aluvathingal J."/>
            <person name="Nadendla S."/>
            <person name="Nandy P."/>
            <person name="Geyer C."/>
            <person name="Yan Y."/>
            <person name="Sichtig H."/>
        </authorList>
    </citation>
    <scope>NUCLEOTIDE SEQUENCE [LARGE SCALE GENOMIC DNA]</scope>
    <source>
        <strain evidence="3 4">FDAARGOS_656</strain>
    </source>
</reference>
<dbReference type="Proteomes" id="UP000536275">
    <property type="component" value="Unassembled WGS sequence"/>
</dbReference>
<dbReference type="Pfam" id="PF08557">
    <property type="entry name" value="Lipid_DES"/>
    <property type="match status" value="1"/>
</dbReference>
<feature type="transmembrane region" description="Helical" evidence="1">
    <location>
        <begin position="719"/>
        <end position="739"/>
    </location>
</feature>
<dbReference type="Pfam" id="PF10373">
    <property type="entry name" value="EST1_DNA_bind"/>
    <property type="match status" value="1"/>
</dbReference>
<dbReference type="Gene3D" id="1.25.40.10">
    <property type="entry name" value="Tetratricopeptide repeat domain"/>
    <property type="match status" value="1"/>
</dbReference>
<keyword evidence="1" id="KW-0812">Transmembrane</keyword>
<dbReference type="GO" id="GO:0016020">
    <property type="term" value="C:membrane"/>
    <property type="evidence" value="ECO:0007669"/>
    <property type="project" value="GOC"/>
</dbReference>
<dbReference type="SUPFAM" id="SSF48452">
    <property type="entry name" value="TPR-like"/>
    <property type="match status" value="1"/>
</dbReference>